<evidence type="ECO:0000256" key="4">
    <source>
        <dbReference type="PROSITE-ProRule" id="PRU00175"/>
    </source>
</evidence>
<dbReference type="EMBL" id="JAKCXM010000044">
    <property type="protein sequence ID" value="KAJ0405510.1"/>
    <property type="molecule type" value="Genomic_DNA"/>
</dbReference>
<evidence type="ECO:0000313" key="6">
    <source>
        <dbReference type="EMBL" id="KAJ0405510.1"/>
    </source>
</evidence>
<keyword evidence="7" id="KW-1185">Reference proteome</keyword>
<gene>
    <name evidence="6" type="ORF">P43SY_011358</name>
</gene>
<name>A0AAD5LQ13_PYTIN</name>
<evidence type="ECO:0000256" key="3">
    <source>
        <dbReference type="ARBA" id="ARBA00022833"/>
    </source>
</evidence>
<proteinExistence type="predicted"/>
<dbReference type="PANTHER" id="PTHR15710:SF196">
    <property type="entry name" value="F6A14.12 PROTEIN-RELATED"/>
    <property type="match status" value="1"/>
</dbReference>
<evidence type="ECO:0000256" key="2">
    <source>
        <dbReference type="ARBA" id="ARBA00022771"/>
    </source>
</evidence>
<evidence type="ECO:0000256" key="1">
    <source>
        <dbReference type="ARBA" id="ARBA00022723"/>
    </source>
</evidence>
<dbReference type="SMART" id="SM00184">
    <property type="entry name" value="RING"/>
    <property type="match status" value="1"/>
</dbReference>
<dbReference type="GO" id="GO:0016567">
    <property type="term" value="P:protein ubiquitination"/>
    <property type="evidence" value="ECO:0007669"/>
    <property type="project" value="TreeGrafter"/>
</dbReference>
<dbReference type="Proteomes" id="UP001209570">
    <property type="component" value="Unassembled WGS sequence"/>
</dbReference>
<dbReference type="GO" id="GO:0005737">
    <property type="term" value="C:cytoplasm"/>
    <property type="evidence" value="ECO:0007669"/>
    <property type="project" value="TreeGrafter"/>
</dbReference>
<accession>A0AAD5LQ13</accession>
<sequence>MADAQRVADVVAVRRASSLANVRVDVTVAHSTSRLRTRFCVEMWRVVTPTTTRFRWMVGVRLRDMAAVRATLRRLVFTPEKHWRRRDSHARAPVPSPLPTRAAHTAETCETCAALRQEVATWPRLPRWSAGIGRRKRDDTCDLLQAFVQRMLEIVAQFASSLPTCAVFRELEHIVAASLRVPSENDDSVLGALASLRPVPALAVAAMADQDCSVCLESLLGSDRATATRVVELQCSHRFHGHCICTWFQSKLSCPTCRRAPCEAQSSSQ</sequence>
<dbReference type="GO" id="GO:0061630">
    <property type="term" value="F:ubiquitin protein ligase activity"/>
    <property type="evidence" value="ECO:0007669"/>
    <property type="project" value="TreeGrafter"/>
</dbReference>
<feature type="domain" description="RING-type" evidence="5">
    <location>
        <begin position="212"/>
        <end position="258"/>
    </location>
</feature>
<keyword evidence="3" id="KW-0862">Zinc</keyword>
<dbReference type="GO" id="GO:0008270">
    <property type="term" value="F:zinc ion binding"/>
    <property type="evidence" value="ECO:0007669"/>
    <property type="project" value="UniProtKB-KW"/>
</dbReference>
<dbReference type="Pfam" id="PF13639">
    <property type="entry name" value="zf-RING_2"/>
    <property type="match status" value="1"/>
</dbReference>
<keyword evidence="1" id="KW-0479">Metal-binding</keyword>
<protein>
    <recommendedName>
        <fullName evidence="5">RING-type domain-containing protein</fullName>
    </recommendedName>
</protein>
<organism evidence="6 7">
    <name type="scientific">Pythium insidiosum</name>
    <name type="common">Pythiosis disease agent</name>
    <dbReference type="NCBI Taxonomy" id="114742"/>
    <lineage>
        <taxon>Eukaryota</taxon>
        <taxon>Sar</taxon>
        <taxon>Stramenopiles</taxon>
        <taxon>Oomycota</taxon>
        <taxon>Peronosporomycetes</taxon>
        <taxon>Pythiales</taxon>
        <taxon>Pythiaceae</taxon>
        <taxon>Pythium</taxon>
    </lineage>
</organism>
<comment type="caution">
    <text evidence="6">The sequence shown here is derived from an EMBL/GenBank/DDBJ whole genome shotgun (WGS) entry which is preliminary data.</text>
</comment>
<dbReference type="AlphaFoldDB" id="A0AAD5LQ13"/>
<evidence type="ECO:0000313" key="7">
    <source>
        <dbReference type="Proteomes" id="UP001209570"/>
    </source>
</evidence>
<keyword evidence="2 4" id="KW-0863">Zinc-finger</keyword>
<dbReference type="InterPro" id="IPR013083">
    <property type="entry name" value="Znf_RING/FYVE/PHD"/>
</dbReference>
<dbReference type="InterPro" id="IPR001841">
    <property type="entry name" value="Znf_RING"/>
</dbReference>
<dbReference type="PANTHER" id="PTHR15710">
    <property type="entry name" value="E3 UBIQUITIN-PROTEIN LIGASE PRAJA"/>
    <property type="match status" value="1"/>
</dbReference>
<reference evidence="6" key="1">
    <citation type="submission" date="2021-12" db="EMBL/GenBank/DDBJ databases">
        <title>Prjna785345.</title>
        <authorList>
            <person name="Rujirawat T."/>
            <person name="Krajaejun T."/>
        </authorList>
    </citation>
    <scope>NUCLEOTIDE SEQUENCE</scope>
    <source>
        <strain evidence="6">Pi057C3</strain>
    </source>
</reference>
<dbReference type="SUPFAM" id="SSF57850">
    <property type="entry name" value="RING/U-box"/>
    <property type="match status" value="1"/>
</dbReference>
<dbReference type="Gene3D" id="3.30.40.10">
    <property type="entry name" value="Zinc/RING finger domain, C3HC4 (zinc finger)"/>
    <property type="match status" value="1"/>
</dbReference>
<evidence type="ECO:0000259" key="5">
    <source>
        <dbReference type="PROSITE" id="PS50089"/>
    </source>
</evidence>
<dbReference type="PROSITE" id="PS50089">
    <property type="entry name" value="ZF_RING_2"/>
    <property type="match status" value="1"/>
</dbReference>